<dbReference type="SUPFAM" id="SSF48452">
    <property type="entry name" value="TPR-like"/>
    <property type="match status" value="1"/>
</dbReference>
<dbReference type="PANTHER" id="PTHR43289:SF6">
    <property type="entry name" value="SERINE_THREONINE-PROTEIN KINASE NEKL-3"/>
    <property type="match status" value="1"/>
</dbReference>
<proteinExistence type="predicted"/>
<reference evidence="8" key="1">
    <citation type="submission" date="2018-06" db="EMBL/GenBank/DDBJ databases">
        <authorList>
            <person name="Zhirakovskaya E."/>
        </authorList>
    </citation>
    <scope>NUCLEOTIDE SEQUENCE</scope>
</reference>
<dbReference type="InterPro" id="IPR011009">
    <property type="entry name" value="Kinase-like_dom_sf"/>
</dbReference>
<dbReference type="InterPro" id="IPR000719">
    <property type="entry name" value="Prot_kinase_dom"/>
</dbReference>
<dbReference type="SMART" id="SM01080">
    <property type="entry name" value="CHASE2"/>
    <property type="match status" value="1"/>
</dbReference>
<keyword evidence="6" id="KW-1133">Transmembrane helix</keyword>
<gene>
    <name evidence="8" type="ORF">MNBD_GAMMA12-2999</name>
</gene>
<feature type="domain" description="Protein kinase" evidence="7">
    <location>
        <begin position="546"/>
        <end position="807"/>
    </location>
</feature>
<keyword evidence="2" id="KW-0808">Transferase</keyword>
<dbReference type="InterPro" id="IPR017441">
    <property type="entry name" value="Protein_kinase_ATP_BS"/>
</dbReference>
<evidence type="ECO:0000313" key="8">
    <source>
        <dbReference type="EMBL" id="VAW71997.1"/>
    </source>
</evidence>
<dbReference type="Pfam" id="PF00069">
    <property type="entry name" value="Pkinase"/>
    <property type="match status" value="1"/>
</dbReference>
<keyword evidence="3" id="KW-0547">Nucleotide-binding</keyword>
<keyword evidence="6" id="KW-0472">Membrane</keyword>
<dbReference type="SMART" id="SM00220">
    <property type="entry name" value="S_TKc"/>
    <property type="match status" value="1"/>
</dbReference>
<sequence>MLALFIAGSYSELVQNIENMGYHFASQFASAEKTRSRVVLLAIDKSTTERMGPLPWPRTQLAKIVNRLRREGAKSVILLPDLSRPQTSSVRDQISVDTVYLQDNKLKRNLFKILARIDTDRILVEALRRSKRVILPTWYYDTPISQQVPNALHQYLINDDRAKHKNWLSFFSTLNSYTTYHGLQLKPPLSLFTKYALGVGVIHTPNPKVRTRSMPLIFQLEGKFLPSVALIAYARQWRIKPEKIKIIGPGLIKVGHRLINTGPYFRYFPLMRDSNNKPLLKTIPLVSVIDNKHKLRLRGKTVIVGVTNPSYARFMLNASGLAIPLAQWQASTIQALLTGQSIKVPEPFYLLQRSLILLFGLYLLLIPRQFYRWAGYLASVVIGIIILNVGQVIILVQHLWLPSIVPVLFLLITHGFIALSWQRTRHTEQLQRETSKVRQELGSYYQIQGNLPQAFDQFAECIDDGNLAKTLYNLGLDFERRRMFDKALEVYEHIKQLGTFYKDSETRIERLLDVTHNFPSSGSVNSAATQLMIADDKVEKPMLGRYQLEREIGRGAMGMVYLGKDPKIARQVAIKTLALGDEFEGKALEESENRFFREAEAIGRLNHPNIVTIYDVGEDQGVAYIAMDFVAGASLDKHMLEDELLEQKTVIEIAIQVADALTYAHKQKVIHRDIKPANIIYHDESHALKVTDFGIAALTDDSKTRTGTILGSPSYMSPEQISGKKVSGKSDQFSLGVTMYQLLSGRLPFDGDSMANLMYQITNQTHRPLRKIRRGTPPCISRVINKALQKSPENRFQDCKAMADALRKCYEQI</sequence>
<dbReference type="Gene3D" id="1.10.510.10">
    <property type="entry name" value="Transferase(Phosphotransferase) domain 1"/>
    <property type="match status" value="1"/>
</dbReference>
<keyword evidence="4 8" id="KW-0418">Kinase</keyword>
<dbReference type="PROSITE" id="PS00108">
    <property type="entry name" value="PROTEIN_KINASE_ST"/>
    <property type="match status" value="1"/>
</dbReference>
<evidence type="ECO:0000256" key="3">
    <source>
        <dbReference type="ARBA" id="ARBA00022741"/>
    </source>
</evidence>
<dbReference type="CDD" id="cd14014">
    <property type="entry name" value="STKc_PknB_like"/>
    <property type="match status" value="1"/>
</dbReference>
<organism evidence="8">
    <name type="scientific">hydrothermal vent metagenome</name>
    <dbReference type="NCBI Taxonomy" id="652676"/>
    <lineage>
        <taxon>unclassified sequences</taxon>
        <taxon>metagenomes</taxon>
        <taxon>ecological metagenomes</taxon>
    </lineage>
</organism>
<feature type="transmembrane region" description="Helical" evidence="6">
    <location>
        <begin position="400"/>
        <end position="421"/>
    </location>
</feature>
<dbReference type="Gene3D" id="1.25.40.10">
    <property type="entry name" value="Tetratricopeptide repeat domain"/>
    <property type="match status" value="1"/>
</dbReference>
<dbReference type="Gene3D" id="3.30.200.20">
    <property type="entry name" value="Phosphorylase Kinase, domain 1"/>
    <property type="match status" value="1"/>
</dbReference>
<dbReference type="FunFam" id="1.10.510.10:FF:000021">
    <property type="entry name" value="Serine/threonine protein kinase"/>
    <property type="match status" value="1"/>
</dbReference>
<feature type="transmembrane region" description="Helical" evidence="6">
    <location>
        <begin position="348"/>
        <end position="366"/>
    </location>
</feature>
<evidence type="ECO:0000256" key="4">
    <source>
        <dbReference type="ARBA" id="ARBA00022777"/>
    </source>
</evidence>
<dbReference type="AlphaFoldDB" id="A0A3B0Y8Y0"/>
<dbReference type="PANTHER" id="PTHR43289">
    <property type="entry name" value="MITOGEN-ACTIVATED PROTEIN KINASE KINASE KINASE 20-RELATED"/>
    <property type="match status" value="1"/>
</dbReference>
<dbReference type="InterPro" id="IPR008271">
    <property type="entry name" value="Ser/Thr_kinase_AS"/>
</dbReference>
<evidence type="ECO:0000256" key="5">
    <source>
        <dbReference type="ARBA" id="ARBA00022840"/>
    </source>
</evidence>
<accession>A0A3B0Y8Y0</accession>
<dbReference type="SUPFAM" id="SSF56112">
    <property type="entry name" value="Protein kinase-like (PK-like)"/>
    <property type="match status" value="1"/>
</dbReference>
<name>A0A3B0Y8Y0_9ZZZZ</name>
<dbReference type="PROSITE" id="PS50011">
    <property type="entry name" value="PROTEIN_KINASE_DOM"/>
    <property type="match status" value="1"/>
</dbReference>
<feature type="transmembrane region" description="Helical" evidence="6">
    <location>
        <begin position="373"/>
        <end position="394"/>
    </location>
</feature>
<dbReference type="PROSITE" id="PS00107">
    <property type="entry name" value="PROTEIN_KINASE_ATP"/>
    <property type="match status" value="1"/>
</dbReference>
<dbReference type="EMBL" id="UOFL01000034">
    <property type="protein sequence ID" value="VAW71997.1"/>
    <property type="molecule type" value="Genomic_DNA"/>
</dbReference>
<evidence type="ECO:0000256" key="1">
    <source>
        <dbReference type="ARBA" id="ARBA00022527"/>
    </source>
</evidence>
<dbReference type="InterPro" id="IPR011990">
    <property type="entry name" value="TPR-like_helical_dom_sf"/>
</dbReference>
<evidence type="ECO:0000256" key="6">
    <source>
        <dbReference type="SAM" id="Phobius"/>
    </source>
</evidence>
<dbReference type="InterPro" id="IPR007890">
    <property type="entry name" value="CHASE2"/>
</dbReference>
<evidence type="ECO:0000256" key="2">
    <source>
        <dbReference type="ARBA" id="ARBA00022679"/>
    </source>
</evidence>
<keyword evidence="6" id="KW-0812">Transmembrane</keyword>
<protein>
    <submittedName>
        <fullName evidence="8">Serine/threonine protein kinase PrkC, regulator of stationary phase</fullName>
    </submittedName>
</protein>
<evidence type="ECO:0000259" key="7">
    <source>
        <dbReference type="PROSITE" id="PS50011"/>
    </source>
</evidence>
<dbReference type="Pfam" id="PF05226">
    <property type="entry name" value="CHASE2"/>
    <property type="match status" value="1"/>
</dbReference>
<keyword evidence="1 8" id="KW-0723">Serine/threonine-protein kinase</keyword>
<dbReference type="GO" id="GO:0004674">
    <property type="term" value="F:protein serine/threonine kinase activity"/>
    <property type="evidence" value="ECO:0007669"/>
    <property type="project" value="UniProtKB-KW"/>
</dbReference>
<dbReference type="GO" id="GO:0005524">
    <property type="term" value="F:ATP binding"/>
    <property type="evidence" value="ECO:0007669"/>
    <property type="project" value="UniProtKB-KW"/>
</dbReference>
<keyword evidence="5" id="KW-0067">ATP-binding</keyword>